<dbReference type="Gene3D" id="1.10.1660.10">
    <property type="match status" value="1"/>
</dbReference>
<reference evidence="3 5" key="1">
    <citation type="submission" date="2020-12" db="EMBL/GenBank/DDBJ databases">
        <title>strain FJAT-54423T represents a novel species of the genus Brevibacillus.</title>
        <authorList>
            <person name="Tang R."/>
        </authorList>
    </citation>
    <scope>NUCLEOTIDE SEQUENCE [LARGE SCALE GENOMIC DNA]</scope>
    <source>
        <strain evidence="3 5">FJAT-54423</strain>
    </source>
</reference>
<dbReference type="GO" id="GO:0003677">
    <property type="term" value="F:DNA binding"/>
    <property type="evidence" value="ECO:0007669"/>
    <property type="project" value="InterPro"/>
</dbReference>
<evidence type="ECO:0000313" key="6">
    <source>
        <dbReference type="Proteomes" id="UP000677234"/>
    </source>
</evidence>
<dbReference type="Proteomes" id="UP000595847">
    <property type="component" value="Chromosome"/>
</dbReference>
<sequence length="256" mass="28938">MKNVIELVAMEKTYSGRELAEMLGVGASTLRKWSMLLEQQGYWFQRDNQNRREYRGADVTALRRFYHLTKEQMTPLEDAARIIAGQASPEMAKRGAAAAISLAPPPVSTAHPTPHQTSHQAYHQAYQQPYQANTHPSPYPASDISPTLAQRPSPHPAAVESANTAAALALRTSSHVDALEEKLLALAQHVQQQDSVQTSLMEQLEQQGAYIRNSLKERDRRLSSAMNEIFEMKKQLARLQDKQRKTSIWHRLFRID</sequence>
<dbReference type="Proteomes" id="UP000677234">
    <property type="component" value="Chromosome"/>
</dbReference>
<dbReference type="KEGG" id="bcop:JD108_17025"/>
<reference evidence="4" key="2">
    <citation type="submission" date="2021-04" db="EMBL/GenBank/DDBJ databases">
        <title>Brevibacillus composti FJAT-54423, complete genome.</title>
        <authorList>
            <person name="Tang R."/>
        </authorList>
    </citation>
    <scope>NUCLEOTIDE SEQUENCE</scope>
    <source>
        <strain evidence="4">FJAT-54424</strain>
    </source>
</reference>
<dbReference type="InterPro" id="IPR000551">
    <property type="entry name" value="MerR-type_HTH_dom"/>
</dbReference>
<gene>
    <name evidence="3" type="ORF">JD108_17025</name>
    <name evidence="4" type="ORF">KDJ56_16970</name>
</gene>
<feature type="region of interest" description="Disordered" evidence="1">
    <location>
        <begin position="131"/>
        <end position="160"/>
    </location>
</feature>
<evidence type="ECO:0000256" key="1">
    <source>
        <dbReference type="SAM" id="MobiDB-lite"/>
    </source>
</evidence>
<dbReference type="AlphaFoldDB" id="A0A7T5JMY4"/>
<keyword evidence="6" id="KW-1185">Reference proteome</keyword>
<dbReference type="SUPFAM" id="SSF46955">
    <property type="entry name" value="Putative DNA-binding domain"/>
    <property type="match status" value="1"/>
</dbReference>
<dbReference type="GO" id="GO:0006355">
    <property type="term" value="P:regulation of DNA-templated transcription"/>
    <property type="evidence" value="ECO:0007669"/>
    <property type="project" value="InterPro"/>
</dbReference>
<dbReference type="EMBL" id="CP073708">
    <property type="protein sequence ID" value="QUO40659.1"/>
    <property type="molecule type" value="Genomic_DNA"/>
</dbReference>
<dbReference type="InterPro" id="IPR009061">
    <property type="entry name" value="DNA-bd_dom_put_sf"/>
</dbReference>
<name>A0A7T5JMY4_9BACL</name>
<accession>A0A7T5JMY4</accession>
<proteinExistence type="predicted"/>
<evidence type="ECO:0000313" key="4">
    <source>
        <dbReference type="EMBL" id="QUO40659.1"/>
    </source>
</evidence>
<protein>
    <submittedName>
        <fullName evidence="3">MerR family transcriptional regulator</fullName>
    </submittedName>
</protein>
<dbReference type="EMBL" id="CP066308">
    <property type="protein sequence ID" value="QQE73577.1"/>
    <property type="molecule type" value="Genomic_DNA"/>
</dbReference>
<organism evidence="3 5">
    <name type="scientific">Brevibacillus composti</name>
    <dbReference type="NCBI Taxonomy" id="2796470"/>
    <lineage>
        <taxon>Bacteria</taxon>
        <taxon>Bacillati</taxon>
        <taxon>Bacillota</taxon>
        <taxon>Bacilli</taxon>
        <taxon>Bacillales</taxon>
        <taxon>Paenibacillaceae</taxon>
        <taxon>Brevibacillus</taxon>
    </lineage>
</organism>
<dbReference type="RefSeq" id="WP_198827184.1">
    <property type="nucleotide sequence ID" value="NZ_CP066308.1"/>
</dbReference>
<evidence type="ECO:0000259" key="2">
    <source>
        <dbReference type="Pfam" id="PF13411"/>
    </source>
</evidence>
<dbReference type="Pfam" id="PF13411">
    <property type="entry name" value="MerR_1"/>
    <property type="match status" value="1"/>
</dbReference>
<feature type="domain" description="HTH merR-type" evidence="2">
    <location>
        <begin position="14"/>
        <end position="83"/>
    </location>
</feature>
<evidence type="ECO:0000313" key="3">
    <source>
        <dbReference type="EMBL" id="QQE73577.1"/>
    </source>
</evidence>
<feature type="region of interest" description="Disordered" evidence="1">
    <location>
        <begin position="103"/>
        <end position="122"/>
    </location>
</feature>
<evidence type="ECO:0000313" key="5">
    <source>
        <dbReference type="Proteomes" id="UP000595847"/>
    </source>
</evidence>